<proteinExistence type="predicted"/>
<feature type="compositionally biased region" description="Low complexity" evidence="1">
    <location>
        <begin position="61"/>
        <end position="80"/>
    </location>
</feature>
<accession>A0A1V9QD04</accession>
<dbReference type="Proteomes" id="UP000192638">
    <property type="component" value="Unassembled WGS sequence"/>
</dbReference>
<organism evidence="2 3">
    <name type="scientific">Ligilactobacillus salivarius</name>
    <dbReference type="NCBI Taxonomy" id="1624"/>
    <lineage>
        <taxon>Bacteria</taxon>
        <taxon>Bacillati</taxon>
        <taxon>Bacillota</taxon>
        <taxon>Bacilli</taxon>
        <taxon>Lactobacillales</taxon>
        <taxon>Lactobacillaceae</taxon>
        <taxon>Ligilactobacillus</taxon>
    </lineage>
</organism>
<comment type="caution">
    <text evidence="2">The sequence shown here is derived from an EMBL/GenBank/DDBJ whole genome shotgun (WGS) entry which is preliminary data.</text>
</comment>
<dbReference type="EMBL" id="NBEB01000165">
    <property type="protein sequence ID" value="OQQ78717.1"/>
    <property type="molecule type" value="Genomic_DNA"/>
</dbReference>
<feature type="compositionally biased region" description="Polar residues" evidence="1">
    <location>
        <begin position="38"/>
        <end position="60"/>
    </location>
</feature>
<feature type="region of interest" description="Disordered" evidence="1">
    <location>
        <begin position="1"/>
        <end position="84"/>
    </location>
</feature>
<dbReference type="AlphaFoldDB" id="A0A1V9QD04"/>
<evidence type="ECO:0000313" key="2">
    <source>
        <dbReference type="EMBL" id="OQQ78717.1"/>
    </source>
</evidence>
<evidence type="ECO:0000256" key="1">
    <source>
        <dbReference type="SAM" id="MobiDB-lite"/>
    </source>
</evidence>
<feature type="compositionally biased region" description="Polar residues" evidence="1">
    <location>
        <begin position="8"/>
        <end position="31"/>
    </location>
</feature>
<name>A0A1V9QD04_9LACO</name>
<reference evidence="2 3" key="1">
    <citation type="submission" date="2017-03" db="EMBL/GenBank/DDBJ databases">
        <title>Phylogenomics and comparative genomics of Lactobacillus salivarius, a mammalian gut commensal.</title>
        <authorList>
            <person name="Harris H.M."/>
        </authorList>
    </citation>
    <scope>NUCLEOTIDE SEQUENCE [LARGE SCALE GENOMIC DNA]</scope>
    <source>
        <strain evidence="2 3">LMG 14477</strain>
    </source>
</reference>
<gene>
    <name evidence="2" type="ORF">B6U60_10500</name>
</gene>
<sequence>AQKALDQAKSNQAQAQTSVDKQAQVVANDQSEVDKTNATDLSNKLNQANSDITKDNQAISNAQKALDQAKANDQANADALSKTQAQITDQTKVVNDNK</sequence>
<feature type="non-terminal residue" evidence="2">
    <location>
        <position position="1"/>
    </location>
</feature>
<protein>
    <submittedName>
        <fullName evidence="2">Uncharacterized protein</fullName>
    </submittedName>
</protein>
<feature type="non-terminal residue" evidence="2">
    <location>
        <position position="98"/>
    </location>
</feature>
<evidence type="ECO:0000313" key="3">
    <source>
        <dbReference type="Proteomes" id="UP000192638"/>
    </source>
</evidence>
<dbReference type="RefSeq" id="WP_405076876.1">
    <property type="nucleotide sequence ID" value="NZ_NBEB01000165.1"/>
</dbReference>